<evidence type="ECO:0000256" key="1">
    <source>
        <dbReference type="PROSITE-ProRule" id="PRU00469"/>
    </source>
</evidence>
<dbReference type="GeneID" id="9166300"/>
<organism evidence="3 4">
    <name type="scientific">Thermosphaera aggregans (strain DSM 11486 / M11TL)</name>
    <dbReference type="NCBI Taxonomy" id="633148"/>
    <lineage>
        <taxon>Archaea</taxon>
        <taxon>Thermoproteota</taxon>
        <taxon>Thermoprotei</taxon>
        <taxon>Desulfurococcales</taxon>
        <taxon>Desulfurococcaceae</taxon>
        <taxon>Thermosphaera</taxon>
    </lineage>
</organism>
<dbReference type="Pfam" id="PF08271">
    <property type="entry name" value="Zn_Ribbon_TF"/>
    <property type="match status" value="1"/>
</dbReference>
<dbReference type="OrthoDB" id="27163at2157"/>
<evidence type="ECO:0000259" key="2">
    <source>
        <dbReference type="PROSITE" id="PS51134"/>
    </source>
</evidence>
<dbReference type="STRING" id="633148.Tagg_1257"/>
<dbReference type="RefSeq" id="WP_013130116.1">
    <property type="nucleotide sequence ID" value="NC_014160.1"/>
</dbReference>
<feature type="domain" description="TFIIB-type" evidence="2">
    <location>
        <begin position="2"/>
        <end position="32"/>
    </location>
</feature>
<evidence type="ECO:0000313" key="4">
    <source>
        <dbReference type="Proteomes" id="UP000002376"/>
    </source>
</evidence>
<dbReference type="Gene3D" id="2.20.25.10">
    <property type="match status" value="1"/>
</dbReference>
<sequence>MTRSTCPVCGNPLVWDYRDGFVVCSGCGLVVENIIEEARGGFEEEEGLPARRRRPVKRVVSENYSVNMRLYKMAEKRVRNKPWLTVDYNAVLSTKRFVKTIMSKASIEAVENIEANGYWEDVRNGLKLIEELNPALLSRSERGKYALAYMLSVKVRTGKTPGPEDVAKVFNISGTNYRRLYNIVKNLAPKIQPPQAHGQALTH</sequence>
<accession>D5U323</accession>
<protein>
    <submittedName>
        <fullName evidence="3">Zinc finger TFIIB-type domain protein</fullName>
    </submittedName>
</protein>
<dbReference type="InterPro" id="IPR013137">
    <property type="entry name" value="Znf_TFIIB"/>
</dbReference>
<dbReference type="Proteomes" id="UP000002376">
    <property type="component" value="Chromosome"/>
</dbReference>
<dbReference type="SUPFAM" id="SSF57783">
    <property type="entry name" value="Zinc beta-ribbon"/>
    <property type="match status" value="1"/>
</dbReference>
<gene>
    <name evidence="3" type="ordered locus">Tagg_1257</name>
</gene>
<reference key="3">
    <citation type="submission" date="2010-02" db="EMBL/GenBank/DDBJ databases">
        <title>Complete genome sequence of Thermosphaera aggregans type strain (M11TL).</title>
        <authorList>
            <consortium name="US DOE Joint Genome Institute (JGI-PGF)"/>
            <person name="Spring S."/>
            <person name="Lapidus A."/>
            <person name="Munk C."/>
            <person name="Schroeder M."/>
            <person name="Glavina Del Rio T."/>
            <person name="Tice H."/>
            <person name="Copeland A."/>
            <person name="Cheng J.-F."/>
            <person name="Lucas S."/>
            <person name="Chen F."/>
            <person name="Nolan M."/>
            <person name="Bruce D."/>
            <person name="Goodwin L."/>
            <person name="Pitluck S."/>
            <person name="Ivanova N."/>
            <person name="Mavromatis K."/>
            <person name="Ovchinnikova G."/>
            <person name="Pati A."/>
            <person name="Chen A."/>
            <person name="Palaniappan K."/>
            <person name="Land M."/>
            <person name="Hauser L."/>
            <person name="Chang Y.-J."/>
            <person name="Jeffries C.C."/>
            <person name="Brettin T."/>
            <person name="Detter J.C."/>
            <person name="Tapia R."/>
            <person name="Han C."/>
            <person name="Chain P."/>
            <person name="Heimerl T."/>
            <person name="Weik F."/>
            <person name="Goker M."/>
            <person name="Rachel R."/>
            <person name="Bristow J."/>
            <person name="Eisen J.A."/>
            <person name="Markowitz V."/>
            <person name="Hugenholtz P."/>
            <person name="Kyrpides N.C."/>
            <person name="Klenk H.-P."/>
        </authorList>
    </citation>
    <scope>NUCLEOTIDE SEQUENCE</scope>
    <source>
        <strain>DSM 11486</strain>
    </source>
</reference>
<name>D5U323_THEAM</name>
<dbReference type="GO" id="GO:0008270">
    <property type="term" value="F:zinc ion binding"/>
    <property type="evidence" value="ECO:0007669"/>
    <property type="project" value="UniProtKB-KW"/>
</dbReference>
<keyword evidence="1" id="KW-0862">Zinc</keyword>
<dbReference type="PROSITE" id="PS51134">
    <property type="entry name" value="ZF_TFIIB"/>
    <property type="match status" value="1"/>
</dbReference>
<dbReference type="eggNOG" id="arCOG05931">
    <property type="taxonomic scope" value="Archaea"/>
</dbReference>
<keyword evidence="1" id="KW-0479">Metal-binding</keyword>
<keyword evidence="1" id="KW-0863">Zinc-finger</keyword>
<dbReference type="HOGENOM" id="CLU_1302680_0_0_2"/>
<reference evidence="4" key="2">
    <citation type="journal article" date="2010" name="Stand. Genomic Sci.">
        <title>Complete genome sequence of Thermosphaera aggregans type strain (M11TLT).</title>
        <authorList>
            <person name="Spring S."/>
            <person name="Rachel R."/>
            <person name="Lapidus A."/>
            <person name="Davenport K."/>
            <person name="Tice H."/>
            <person name="Copeland A."/>
            <person name="Cheng J.-F."/>
            <person name="Lucas S."/>
            <person name="Chen F."/>
            <person name="Nolan M."/>
            <person name="Bruce D."/>
            <person name="Goodwin L."/>
            <person name="Pitluck S."/>
            <person name="Ivanova N."/>
            <person name="Mavromatis K."/>
            <person name="Ovchinnikova G."/>
            <person name="Pati A."/>
            <person name="Chen A."/>
            <person name="Palaniappan K."/>
            <person name="Land M."/>
            <person name="Hauser L."/>
            <person name="Chang Y.-J."/>
            <person name="Jeffries C.C."/>
            <person name="Brettin T."/>
            <person name="Detter J.C."/>
            <person name="Tapia R."/>
            <person name="Han C."/>
            <person name="Heimerl T."/>
            <person name="Weikl F."/>
            <person name="Brambilla E."/>
            <person name="Goker M."/>
            <person name="Bristow J."/>
            <person name="Eisen J.A."/>
            <person name="Markowitz V."/>
            <person name="Hugenholtz P."/>
            <person name="Kyrpides N.C."/>
            <person name="Klenk H.-P."/>
        </authorList>
    </citation>
    <scope>NUCLEOTIDE SEQUENCE [LARGE SCALE GENOMIC DNA]</scope>
    <source>
        <strain evidence="4">DSM 11486 / M11TL</strain>
    </source>
</reference>
<dbReference type="KEGG" id="tag:Tagg_1257"/>
<evidence type="ECO:0000313" key="3">
    <source>
        <dbReference type="EMBL" id="ADG91523.1"/>
    </source>
</evidence>
<keyword evidence="4" id="KW-1185">Reference proteome</keyword>
<dbReference type="EMBL" id="CP001939">
    <property type="protein sequence ID" value="ADG91523.1"/>
    <property type="molecule type" value="Genomic_DNA"/>
</dbReference>
<reference evidence="3 4" key="1">
    <citation type="journal article" date="2010" name="Stand. Genomic Sci.">
        <title>Complete genome sequence of Thermosphaera aggregans type strain (M11TL).</title>
        <authorList>
            <person name="Spring S."/>
            <person name="Rachel R."/>
            <person name="Lapidus A."/>
            <person name="Davenport K."/>
            <person name="Tice H."/>
            <person name="Copeland A."/>
            <person name="Cheng J.F."/>
            <person name="Lucas S."/>
            <person name="Chen F."/>
            <person name="Nolan M."/>
            <person name="Bruce D."/>
            <person name="Goodwin L."/>
            <person name="Pitluck S."/>
            <person name="Ivanova N."/>
            <person name="Mavromatis K."/>
            <person name="Ovchinnikova G."/>
            <person name="Pati A."/>
            <person name="Chen A."/>
            <person name="Palaniappan K."/>
            <person name="Land M."/>
            <person name="Hauser L."/>
            <person name="Chang Y.J."/>
            <person name="Jeffries C.C."/>
            <person name="Brettin T."/>
            <person name="Detter J.C."/>
            <person name="Tapia R."/>
            <person name="Han C."/>
            <person name="Heimerl T."/>
            <person name="Weikl F."/>
            <person name="Brambilla E."/>
            <person name="Goker M."/>
            <person name="Bristow J."/>
            <person name="Eisen J.A."/>
            <person name="Markowitz V."/>
            <person name="Hugenholtz P."/>
            <person name="Kyrpides N.C."/>
            <person name="Klenk H.P."/>
        </authorList>
    </citation>
    <scope>NUCLEOTIDE SEQUENCE [LARGE SCALE GENOMIC DNA]</scope>
    <source>
        <strain evidence="4">DSM 11486 / M11TL</strain>
    </source>
</reference>
<proteinExistence type="predicted"/>
<dbReference type="AlphaFoldDB" id="D5U323"/>